<evidence type="ECO:0000256" key="1">
    <source>
        <dbReference type="SAM" id="MobiDB-lite"/>
    </source>
</evidence>
<dbReference type="EMBL" id="JAULSX010000002">
    <property type="protein sequence ID" value="KAK3497613.1"/>
    <property type="molecule type" value="Genomic_DNA"/>
</dbReference>
<dbReference type="GeneID" id="87879564"/>
<dbReference type="RefSeq" id="XP_062695877.1">
    <property type="nucleotide sequence ID" value="XM_062841942.1"/>
</dbReference>
<proteinExistence type="predicted"/>
<dbReference type="Proteomes" id="UP001285908">
    <property type="component" value="Unassembled WGS sequence"/>
</dbReference>
<accession>A0AAJ0IDF9</accession>
<keyword evidence="3" id="KW-1185">Reference proteome</keyword>
<sequence>MSSREESMDGQTSSSYSEDTSPLGEEAAYAPPEDTQQDGSSETSEVSMVVHNGSISEDVAPPRILLNDGPAQNVPDYTIDNSRVTSYVTECQANHSRLFEANHNNNVIEDRQTEMATRLITMMRPLEGFTGLYPATIPEATEELIN</sequence>
<evidence type="ECO:0000313" key="3">
    <source>
        <dbReference type="Proteomes" id="UP001285908"/>
    </source>
</evidence>
<organism evidence="2 3">
    <name type="scientific">Neurospora hispaniola</name>
    <dbReference type="NCBI Taxonomy" id="588809"/>
    <lineage>
        <taxon>Eukaryota</taxon>
        <taxon>Fungi</taxon>
        <taxon>Dikarya</taxon>
        <taxon>Ascomycota</taxon>
        <taxon>Pezizomycotina</taxon>
        <taxon>Sordariomycetes</taxon>
        <taxon>Sordariomycetidae</taxon>
        <taxon>Sordariales</taxon>
        <taxon>Sordariaceae</taxon>
        <taxon>Neurospora</taxon>
    </lineage>
</organism>
<name>A0AAJ0IDF9_9PEZI</name>
<feature type="compositionally biased region" description="Polar residues" evidence="1">
    <location>
        <begin position="37"/>
        <end position="46"/>
    </location>
</feature>
<feature type="compositionally biased region" description="Polar residues" evidence="1">
    <location>
        <begin position="8"/>
        <end position="20"/>
    </location>
</feature>
<comment type="caution">
    <text evidence="2">The sequence shown here is derived from an EMBL/GenBank/DDBJ whole genome shotgun (WGS) entry which is preliminary data.</text>
</comment>
<dbReference type="AlphaFoldDB" id="A0AAJ0IDF9"/>
<gene>
    <name evidence="2" type="ORF">B0T23DRAFT_88556</name>
</gene>
<evidence type="ECO:0000313" key="2">
    <source>
        <dbReference type="EMBL" id="KAK3497613.1"/>
    </source>
</evidence>
<feature type="region of interest" description="Disordered" evidence="1">
    <location>
        <begin position="1"/>
        <end position="48"/>
    </location>
</feature>
<reference evidence="2 3" key="1">
    <citation type="journal article" date="2023" name="Mol. Phylogenet. Evol.">
        <title>Genome-scale phylogeny and comparative genomics of the fungal order Sordariales.</title>
        <authorList>
            <person name="Hensen N."/>
            <person name="Bonometti L."/>
            <person name="Westerberg I."/>
            <person name="Brannstrom I.O."/>
            <person name="Guillou S."/>
            <person name="Cros-Aarteil S."/>
            <person name="Calhoun S."/>
            <person name="Haridas S."/>
            <person name="Kuo A."/>
            <person name="Mondo S."/>
            <person name="Pangilinan J."/>
            <person name="Riley R."/>
            <person name="LaButti K."/>
            <person name="Andreopoulos B."/>
            <person name="Lipzen A."/>
            <person name="Chen C."/>
            <person name="Yan M."/>
            <person name="Daum C."/>
            <person name="Ng V."/>
            <person name="Clum A."/>
            <person name="Steindorff A."/>
            <person name="Ohm R.A."/>
            <person name="Martin F."/>
            <person name="Silar P."/>
            <person name="Natvig D.O."/>
            <person name="Lalanne C."/>
            <person name="Gautier V."/>
            <person name="Ament-Velasquez S.L."/>
            <person name="Kruys A."/>
            <person name="Hutchinson M.I."/>
            <person name="Powell A.J."/>
            <person name="Barry K."/>
            <person name="Miller A.N."/>
            <person name="Grigoriev I.V."/>
            <person name="Debuchy R."/>
            <person name="Gladieux P."/>
            <person name="Hiltunen Thoren M."/>
            <person name="Johannesson H."/>
        </authorList>
    </citation>
    <scope>NUCLEOTIDE SEQUENCE [LARGE SCALE GENOMIC DNA]</scope>
    <source>
        <strain evidence="2 3">FGSC 10403</strain>
    </source>
</reference>
<protein>
    <submittedName>
        <fullName evidence="2">Uncharacterized protein</fullName>
    </submittedName>
</protein>